<sequence>MANETGPSNIYGNAGLQEAIEEIIREMVLETDHNLVEACNSVASSHRLIDSLSGNSQHGFKRILMPSNCISTPKLF</sequence>
<accession>A0ACC0FUD3</accession>
<dbReference type="EMBL" id="CM045770">
    <property type="protein sequence ID" value="KAI7991660.1"/>
    <property type="molecule type" value="Genomic_DNA"/>
</dbReference>
<reference evidence="1 2" key="1">
    <citation type="journal article" date="2022" name="Plant J.">
        <title>Chromosome-level genome of Camellia lanceoleosa provides a valuable resource for understanding genome evolution and self-incompatibility.</title>
        <authorList>
            <person name="Gong W."/>
            <person name="Xiao S."/>
            <person name="Wang L."/>
            <person name="Liao Z."/>
            <person name="Chang Y."/>
            <person name="Mo W."/>
            <person name="Hu G."/>
            <person name="Li W."/>
            <person name="Zhao G."/>
            <person name="Zhu H."/>
            <person name="Hu X."/>
            <person name="Ji K."/>
            <person name="Xiang X."/>
            <person name="Song Q."/>
            <person name="Yuan D."/>
            <person name="Jin S."/>
            <person name="Zhang L."/>
        </authorList>
    </citation>
    <scope>NUCLEOTIDE SEQUENCE [LARGE SCALE GENOMIC DNA]</scope>
    <source>
        <strain evidence="1">SQ_2022a</strain>
    </source>
</reference>
<proteinExistence type="predicted"/>
<evidence type="ECO:0000313" key="2">
    <source>
        <dbReference type="Proteomes" id="UP001060215"/>
    </source>
</evidence>
<dbReference type="Proteomes" id="UP001060215">
    <property type="component" value="Chromosome 13"/>
</dbReference>
<name>A0ACC0FUD3_9ERIC</name>
<protein>
    <submittedName>
        <fullName evidence="1">Uncharacterized protein</fullName>
    </submittedName>
</protein>
<evidence type="ECO:0000313" key="1">
    <source>
        <dbReference type="EMBL" id="KAI7991660.1"/>
    </source>
</evidence>
<organism evidence="1 2">
    <name type="scientific">Camellia lanceoleosa</name>
    <dbReference type="NCBI Taxonomy" id="1840588"/>
    <lineage>
        <taxon>Eukaryota</taxon>
        <taxon>Viridiplantae</taxon>
        <taxon>Streptophyta</taxon>
        <taxon>Embryophyta</taxon>
        <taxon>Tracheophyta</taxon>
        <taxon>Spermatophyta</taxon>
        <taxon>Magnoliopsida</taxon>
        <taxon>eudicotyledons</taxon>
        <taxon>Gunneridae</taxon>
        <taxon>Pentapetalae</taxon>
        <taxon>asterids</taxon>
        <taxon>Ericales</taxon>
        <taxon>Theaceae</taxon>
        <taxon>Camellia</taxon>
    </lineage>
</organism>
<keyword evidence="2" id="KW-1185">Reference proteome</keyword>
<gene>
    <name evidence="1" type="ORF">LOK49_LG12G00552</name>
</gene>
<comment type="caution">
    <text evidence="1">The sequence shown here is derived from an EMBL/GenBank/DDBJ whole genome shotgun (WGS) entry which is preliminary data.</text>
</comment>